<feature type="transmembrane region" description="Helical" evidence="1">
    <location>
        <begin position="47"/>
        <end position="66"/>
    </location>
</feature>
<reference evidence="2 3" key="1">
    <citation type="submission" date="2016-08" db="EMBL/GenBank/DDBJ databases">
        <title>A Parts List for Fungal Cellulosomes Revealed by Comparative Genomics.</title>
        <authorList>
            <consortium name="DOE Joint Genome Institute"/>
            <person name="Haitjema C.H."/>
            <person name="Gilmore S.P."/>
            <person name="Henske J.K."/>
            <person name="Solomon K.V."/>
            <person name="De Groot R."/>
            <person name="Kuo A."/>
            <person name="Mondo S.J."/>
            <person name="Salamov A.A."/>
            <person name="Labutti K."/>
            <person name="Zhao Z."/>
            <person name="Chiniquy J."/>
            <person name="Barry K."/>
            <person name="Brewer H.M."/>
            <person name="Purvine S.O."/>
            <person name="Wright A.T."/>
            <person name="Boxma B."/>
            <person name="Van Alen T."/>
            <person name="Hackstein J.H."/>
            <person name="Baker S.E."/>
            <person name="Grigoriev I.V."/>
            <person name="O'Malley M.A."/>
        </authorList>
    </citation>
    <scope>NUCLEOTIDE SEQUENCE [LARGE SCALE GENOMIC DNA]</scope>
    <source>
        <strain evidence="2 3">S4</strain>
    </source>
</reference>
<evidence type="ECO:0000313" key="3">
    <source>
        <dbReference type="Proteomes" id="UP000193944"/>
    </source>
</evidence>
<name>A0A1Y1XQB9_9FUNG</name>
<dbReference type="Proteomes" id="UP000193944">
    <property type="component" value="Unassembled WGS sequence"/>
</dbReference>
<accession>A0A1Y1XQB9</accession>
<feature type="transmembrane region" description="Helical" evidence="1">
    <location>
        <begin position="12"/>
        <end position="35"/>
    </location>
</feature>
<reference evidence="2 3" key="2">
    <citation type="submission" date="2016-08" db="EMBL/GenBank/DDBJ databases">
        <title>Pervasive Adenine N6-methylation of Active Genes in Fungi.</title>
        <authorList>
            <consortium name="DOE Joint Genome Institute"/>
            <person name="Mondo S.J."/>
            <person name="Dannebaum R.O."/>
            <person name="Kuo R.C."/>
            <person name="Labutti K."/>
            <person name="Haridas S."/>
            <person name="Kuo A."/>
            <person name="Salamov A."/>
            <person name="Ahrendt S.R."/>
            <person name="Lipzen A."/>
            <person name="Sullivan W."/>
            <person name="Andreopoulos W.B."/>
            <person name="Clum A."/>
            <person name="Lindquist E."/>
            <person name="Daum C."/>
            <person name="Ramamoorthy G.K."/>
            <person name="Gryganskyi A."/>
            <person name="Culley D."/>
            <person name="Magnuson J.K."/>
            <person name="James T.Y."/>
            <person name="O'Malley M.A."/>
            <person name="Stajich J.E."/>
            <person name="Spatafora J.W."/>
            <person name="Visel A."/>
            <person name="Grigoriev I.V."/>
        </authorList>
    </citation>
    <scope>NUCLEOTIDE SEQUENCE [LARGE SCALE GENOMIC DNA]</scope>
    <source>
        <strain evidence="2 3">S4</strain>
    </source>
</reference>
<protein>
    <submittedName>
        <fullName evidence="2">Uncharacterized protein</fullName>
    </submittedName>
</protein>
<evidence type="ECO:0000256" key="1">
    <source>
        <dbReference type="SAM" id="Phobius"/>
    </source>
</evidence>
<keyword evidence="1" id="KW-0472">Membrane</keyword>
<dbReference type="EMBL" id="MCFG01000004">
    <property type="protein sequence ID" value="ORX87933.1"/>
    <property type="molecule type" value="Genomic_DNA"/>
</dbReference>
<keyword evidence="1" id="KW-1133">Transmembrane helix</keyword>
<comment type="caution">
    <text evidence="2">The sequence shown here is derived from an EMBL/GenBank/DDBJ whole genome shotgun (WGS) entry which is preliminary data.</text>
</comment>
<dbReference type="AlphaFoldDB" id="A0A1Y1XQB9"/>
<dbReference type="OrthoDB" id="10450236at2759"/>
<keyword evidence="1" id="KW-0812">Transmembrane</keyword>
<evidence type="ECO:0000313" key="2">
    <source>
        <dbReference type="EMBL" id="ORX87933.1"/>
    </source>
</evidence>
<gene>
    <name evidence="2" type="ORF">BCR32DRAFT_263985</name>
</gene>
<proteinExistence type="predicted"/>
<organism evidence="2 3">
    <name type="scientific">Anaeromyces robustus</name>
    <dbReference type="NCBI Taxonomy" id="1754192"/>
    <lineage>
        <taxon>Eukaryota</taxon>
        <taxon>Fungi</taxon>
        <taxon>Fungi incertae sedis</taxon>
        <taxon>Chytridiomycota</taxon>
        <taxon>Chytridiomycota incertae sedis</taxon>
        <taxon>Neocallimastigomycetes</taxon>
        <taxon>Neocallimastigales</taxon>
        <taxon>Neocallimastigaceae</taxon>
        <taxon>Anaeromyces</taxon>
    </lineage>
</organism>
<feature type="transmembrane region" description="Helical" evidence="1">
    <location>
        <begin position="102"/>
        <end position="123"/>
    </location>
</feature>
<keyword evidence="3" id="KW-1185">Reference proteome</keyword>
<sequence length="140" mass="15340">MSFMDQLLHPTSFLGLTDLRMGTIILAIINFLLILSNFGGGGNSLQYLVYSIIAVVSLICTFLGAWGAFHNNLQHVTYYYYYCFVNVVIAVYNCIMSLISVLLWLTIVNIFFLIVAIYTLSIVKGYLGSGNSASGAAATV</sequence>
<feature type="transmembrane region" description="Helical" evidence="1">
    <location>
        <begin position="78"/>
        <end position="95"/>
    </location>
</feature>